<feature type="compositionally biased region" description="Polar residues" evidence="8">
    <location>
        <begin position="393"/>
        <end position="405"/>
    </location>
</feature>
<dbReference type="SMART" id="SM00404">
    <property type="entry name" value="PTPc_motif"/>
    <property type="match status" value="1"/>
</dbReference>
<sequence>MARLSLRCVFITIISLLTDCGYCTGPSLNPFPLGTIGCLNSDVCDRGEICINDLLFGSCQSVLTSAVNGHRKFRLETQQIEKLEKEIKYLIGVGFTWKDAYTQCTLQNILVHFRHGRTFNHRLCQDALGVGSPDWSEEINNDIANVLVQLLESEKDGIDDLAEQAETSREIDLFNSNKRDEIVQVHKYFDKSTGQLKRDPFRLDRDAYTFTDRDDNSDASFDQGQSLDDNFNSLLTYGSQDDAQQDREDTDSSSLLQKLWGYSNEESSEDSVSAILDKLQVPSEDQLILQQLLADKVQPSDLSSEQQRRLQNIVSGLIGVLENKINNRYQKQDDLPKHQTPEELHDEAPKEKPNGSSLNDLAKALALKSTGASQNEDKTELFLDKKTVDGAGNNKQLEAPTNTDQKPSDQVVKTKVVDPHSMYLQLSEKVDTATGFQFVQNFTKLLKLPPGLVYLVRVEPEPGEIITLEVNTDPTGQWNAERIAKEAQNVNDQLSKLSGISIEASGIGRDGQRVELKQNNRYVVLTFILVGTIAGVLMAVVTIYLIKRHSRSKQKLTQLATTGDGNEASKDYQDLCRQRMQGKTSEKPEPLHAASRIGSVSETQVRSPSSRSSTSSWSEEPAATNMDISTGHIVLAYMEDHLKNQDRLDREWEAVSSYVADPSSTKVALDQSNMRKNRFSDILPYDHSRVILSSNANVSNSDYINASFITDHDPRNPAYICTQGPLPHTVADFWQMIWEQGSVVIVMLTKLAENGTSLCHRYWPEEGSDLYHIYEVHLVSEHIWCDDYLVRSFYLKNLQTNETRTVTQFHFLTWPELSVPASIKALLDFRRKVNKSFRGRSCPIAVHCSDGCGRSGTYCLIDMVLNKMAKGAKEIDMAATLEHIRDQRMSMVKTKEQFQFSLAAVAEEVHAILKALPQ</sequence>
<dbReference type="PANTHER" id="PTHR46106">
    <property type="entry name" value="IA-2 PROTEIN TYROSINE PHOSPHATASE, ISOFORM C"/>
    <property type="match status" value="1"/>
</dbReference>
<dbReference type="Pfam" id="PF00102">
    <property type="entry name" value="Y_phosphatase"/>
    <property type="match status" value="1"/>
</dbReference>
<feature type="domain" description="Tyrosine specific protein phosphatases" evidence="12">
    <location>
        <begin position="827"/>
        <end position="899"/>
    </location>
</feature>
<dbReference type="GO" id="GO:0051046">
    <property type="term" value="P:regulation of secretion"/>
    <property type="evidence" value="ECO:0007669"/>
    <property type="project" value="TreeGrafter"/>
</dbReference>
<feature type="compositionally biased region" description="Basic and acidic residues" evidence="8">
    <location>
        <begin position="332"/>
        <end position="353"/>
    </location>
</feature>
<proteinExistence type="predicted"/>
<keyword evidence="3 10" id="KW-0732">Signal</keyword>
<dbReference type="FunFam" id="3.90.190.10:FF:000017">
    <property type="entry name" value="receptor-type tyrosine-protein phosphatase-like N isoform X2"/>
    <property type="match status" value="1"/>
</dbReference>
<evidence type="ECO:0000256" key="5">
    <source>
        <dbReference type="ARBA" id="ARBA00023136"/>
    </source>
</evidence>
<protein>
    <submittedName>
        <fullName evidence="14">Receptor-type tyrosine-protein phosphatase N2-like</fullName>
    </submittedName>
</protein>
<feature type="compositionally biased region" description="Basic and acidic residues" evidence="8">
    <location>
        <begin position="375"/>
        <end position="388"/>
    </location>
</feature>
<dbReference type="InterPro" id="IPR000242">
    <property type="entry name" value="PTP_cat"/>
</dbReference>
<evidence type="ECO:0000313" key="14">
    <source>
        <dbReference type="RefSeq" id="XP_055899435.1"/>
    </source>
</evidence>
<feature type="signal peptide" evidence="10">
    <location>
        <begin position="1"/>
        <end position="23"/>
    </location>
</feature>
<dbReference type="GO" id="GO:0030141">
    <property type="term" value="C:secretory granule"/>
    <property type="evidence" value="ECO:0007669"/>
    <property type="project" value="InterPro"/>
</dbReference>
<dbReference type="RefSeq" id="XP_055899435.1">
    <property type="nucleotide sequence ID" value="XM_056043460.1"/>
</dbReference>
<evidence type="ECO:0000256" key="10">
    <source>
        <dbReference type="SAM" id="SignalP"/>
    </source>
</evidence>
<dbReference type="InterPro" id="IPR016130">
    <property type="entry name" value="Tyr_Pase_AS"/>
</dbReference>
<feature type="region of interest" description="Disordered" evidence="8">
    <location>
        <begin position="369"/>
        <end position="410"/>
    </location>
</feature>
<evidence type="ECO:0000256" key="7">
    <source>
        <dbReference type="ARBA" id="ARBA00023329"/>
    </source>
</evidence>
<dbReference type="InterPro" id="IPR000387">
    <property type="entry name" value="Tyr_Pase_dom"/>
</dbReference>
<dbReference type="Gene3D" id="3.90.190.10">
    <property type="entry name" value="Protein tyrosine phosphatase superfamily"/>
    <property type="match status" value="1"/>
</dbReference>
<dbReference type="InterPro" id="IPR029021">
    <property type="entry name" value="Prot-tyrosine_phosphatase-like"/>
</dbReference>
<comment type="subcellular location">
    <subcellularLocation>
        <location evidence="1">Cytoplasmic vesicle membrane</location>
        <topology evidence="1">Single-pass type I membrane protein</topology>
    </subcellularLocation>
</comment>
<dbReference type="InterPro" id="IPR003595">
    <property type="entry name" value="Tyr_Pase_cat"/>
</dbReference>
<evidence type="ECO:0000259" key="11">
    <source>
        <dbReference type="PROSITE" id="PS50055"/>
    </source>
</evidence>
<dbReference type="GO" id="GO:0030659">
    <property type="term" value="C:cytoplasmic vesicle membrane"/>
    <property type="evidence" value="ECO:0007669"/>
    <property type="project" value="UniProtKB-SubCell"/>
</dbReference>
<feature type="compositionally biased region" description="Low complexity" evidence="8">
    <location>
        <begin position="606"/>
        <end position="623"/>
    </location>
</feature>
<feature type="compositionally biased region" description="Polar residues" evidence="8">
    <location>
        <begin position="232"/>
        <end position="242"/>
    </location>
</feature>
<feature type="region of interest" description="Disordered" evidence="8">
    <location>
        <begin position="232"/>
        <end position="252"/>
    </location>
</feature>
<feature type="domain" description="Tyrosine-protein phosphatase" evidence="11">
    <location>
        <begin position="648"/>
        <end position="908"/>
    </location>
</feature>
<feature type="region of interest" description="Disordered" evidence="8">
    <location>
        <begin position="332"/>
        <end position="357"/>
    </location>
</feature>
<dbReference type="PRINTS" id="PR00700">
    <property type="entry name" value="PRTYPHPHTASE"/>
</dbReference>
<dbReference type="GO" id="GO:0045202">
    <property type="term" value="C:synapse"/>
    <property type="evidence" value="ECO:0007669"/>
    <property type="project" value="TreeGrafter"/>
</dbReference>
<dbReference type="PROSITE" id="PS50055">
    <property type="entry name" value="TYR_PHOSPHATASE_PTP"/>
    <property type="match status" value="1"/>
</dbReference>
<keyword evidence="4 9" id="KW-1133">Transmembrane helix</keyword>
<gene>
    <name evidence="14" type="primary">LOC106079945</name>
</gene>
<dbReference type="GO" id="GO:0004725">
    <property type="term" value="F:protein tyrosine phosphatase activity"/>
    <property type="evidence" value="ECO:0007669"/>
    <property type="project" value="InterPro"/>
</dbReference>
<keyword evidence="13" id="KW-1185">Reference proteome</keyword>
<keyword evidence="2 9" id="KW-0812">Transmembrane</keyword>
<dbReference type="PROSITE" id="PS50056">
    <property type="entry name" value="TYR_PHOSPHATASE_2"/>
    <property type="match status" value="1"/>
</dbReference>
<reference evidence="14" key="1">
    <citation type="submission" date="2025-08" db="UniProtKB">
        <authorList>
            <consortium name="RefSeq"/>
        </authorList>
    </citation>
    <scope>IDENTIFICATION</scope>
</reference>
<dbReference type="SUPFAM" id="SSF52799">
    <property type="entry name" value="(Phosphotyrosine protein) phosphatases II"/>
    <property type="match status" value="1"/>
</dbReference>
<keyword evidence="6" id="KW-0325">Glycoprotein</keyword>
<feature type="region of interest" description="Disordered" evidence="8">
    <location>
        <begin position="579"/>
        <end position="623"/>
    </location>
</feature>
<evidence type="ECO:0000256" key="1">
    <source>
        <dbReference type="ARBA" id="ARBA00004358"/>
    </source>
</evidence>
<feature type="chain" id="PRO_5040884509" evidence="10">
    <location>
        <begin position="24"/>
        <end position="918"/>
    </location>
</feature>
<keyword evidence="5 9" id="KW-0472">Membrane</keyword>
<dbReference type="PANTHER" id="PTHR46106:SF4">
    <property type="entry name" value="IA-2 PROTEIN TYROSINE PHOSPHATASE, ISOFORM C"/>
    <property type="match status" value="1"/>
</dbReference>
<dbReference type="AlphaFoldDB" id="A0A9W3BIV0"/>
<evidence type="ECO:0000256" key="6">
    <source>
        <dbReference type="ARBA" id="ARBA00023180"/>
    </source>
</evidence>
<dbReference type="PROSITE" id="PS00383">
    <property type="entry name" value="TYR_PHOSPHATASE_1"/>
    <property type="match status" value="1"/>
</dbReference>
<dbReference type="Proteomes" id="UP001165740">
    <property type="component" value="Chromosome 1"/>
</dbReference>
<dbReference type="OrthoDB" id="9880441at2759"/>
<name>A0A9W3BIV0_BIOGL</name>
<accession>A0A9W3BIV0</accession>
<evidence type="ECO:0000256" key="8">
    <source>
        <dbReference type="SAM" id="MobiDB-lite"/>
    </source>
</evidence>
<evidence type="ECO:0000313" key="13">
    <source>
        <dbReference type="Proteomes" id="UP001165740"/>
    </source>
</evidence>
<evidence type="ECO:0000256" key="2">
    <source>
        <dbReference type="ARBA" id="ARBA00022692"/>
    </source>
</evidence>
<evidence type="ECO:0000256" key="4">
    <source>
        <dbReference type="ARBA" id="ARBA00022989"/>
    </source>
</evidence>
<evidence type="ECO:0000256" key="3">
    <source>
        <dbReference type="ARBA" id="ARBA00022729"/>
    </source>
</evidence>
<evidence type="ECO:0000256" key="9">
    <source>
        <dbReference type="SAM" id="Phobius"/>
    </source>
</evidence>
<keyword evidence="7" id="KW-0968">Cytoplasmic vesicle</keyword>
<organism evidence="13 14">
    <name type="scientific">Biomphalaria glabrata</name>
    <name type="common">Bloodfluke planorb</name>
    <name type="synonym">Freshwater snail</name>
    <dbReference type="NCBI Taxonomy" id="6526"/>
    <lineage>
        <taxon>Eukaryota</taxon>
        <taxon>Metazoa</taxon>
        <taxon>Spiralia</taxon>
        <taxon>Lophotrochozoa</taxon>
        <taxon>Mollusca</taxon>
        <taxon>Gastropoda</taxon>
        <taxon>Heterobranchia</taxon>
        <taxon>Euthyneura</taxon>
        <taxon>Panpulmonata</taxon>
        <taxon>Hygrophila</taxon>
        <taxon>Lymnaeoidea</taxon>
        <taxon>Planorbidae</taxon>
        <taxon>Biomphalaria</taxon>
    </lineage>
</organism>
<dbReference type="SMART" id="SM00194">
    <property type="entry name" value="PTPc"/>
    <property type="match status" value="1"/>
</dbReference>
<evidence type="ECO:0000259" key="12">
    <source>
        <dbReference type="PROSITE" id="PS50056"/>
    </source>
</evidence>
<dbReference type="GeneID" id="106079945"/>
<dbReference type="InterPro" id="IPR033522">
    <property type="entry name" value="IA-2/IA-2_beta"/>
</dbReference>
<feature type="transmembrane region" description="Helical" evidence="9">
    <location>
        <begin position="522"/>
        <end position="546"/>
    </location>
</feature>